<dbReference type="Proteomes" id="UP000194003">
    <property type="component" value="Unassembled WGS sequence"/>
</dbReference>
<dbReference type="InterPro" id="IPR023299">
    <property type="entry name" value="ATPase_P-typ_cyto_dom_N"/>
</dbReference>
<evidence type="ECO:0000256" key="3">
    <source>
        <dbReference type="ARBA" id="ARBA00022475"/>
    </source>
</evidence>
<dbReference type="InterPro" id="IPR036163">
    <property type="entry name" value="HMA_dom_sf"/>
</dbReference>
<evidence type="ECO:0000256" key="2">
    <source>
        <dbReference type="ARBA" id="ARBA00006024"/>
    </source>
</evidence>
<evidence type="ECO:0000256" key="1">
    <source>
        <dbReference type="ARBA" id="ARBA00004651"/>
    </source>
</evidence>
<dbReference type="PRINTS" id="PR00943">
    <property type="entry name" value="CUATPASE"/>
</dbReference>
<dbReference type="GO" id="GO:0043682">
    <property type="term" value="F:P-type divalent copper transporter activity"/>
    <property type="evidence" value="ECO:0007669"/>
    <property type="project" value="TreeGrafter"/>
</dbReference>
<dbReference type="InterPro" id="IPR059000">
    <property type="entry name" value="ATPase_P-type_domA"/>
</dbReference>
<feature type="transmembrane region" description="Helical" evidence="11">
    <location>
        <begin position="815"/>
        <end position="834"/>
    </location>
</feature>
<dbReference type="GO" id="GO:0055070">
    <property type="term" value="P:copper ion homeostasis"/>
    <property type="evidence" value="ECO:0007669"/>
    <property type="project" value="TreeGrafter"/>
</dbReference>
<evidence type="ECO:0000313" key="14">
    <source>
        <dbReference type="Proteomes" id="UP000194003"/>
    </source>
</evidence>
<organism evidence="13 14">
    <name type="scientific">Magnetofaba australis IT-1</name>
    <dbReference type="NCBI Taxonomy" id="1434232"/>
    <lineage>
        <taxon>Bacteria</taxon>
        <taxon>Pseudomonadati</taxon>
        <taxon>Pseudomonadota</taxon>
        <taxon>Magnetococcia</taxon>
        <taxon>Magnetococcales</taxon>
        <taxon>Magnetococcaceae</taxon>
        <taxon>Magnetofaba</taxon>
    </lineage>
</organism>
<evidence type="ECO:0000256" key="5">
    <source>
        <dbReference type="ARBA" id="ARBA00022723"/>
    </source>
</evidence>
<dbReference type="PROSITE" id="PS01047">
    <property type="entry name" value="HMA_1"/>
    <property type="match status" value="1"/>
</dbReference>
<dbReference type="GO" id="GO:0060003">
    <property type="term" value="P:copper ion export"/>
    <property type="evidence" value="ECO:0007669"/>
    <property type="project" value="UniProtKB-ARBA"/>
</dbReference>
<dbReference type="SFLD" id="SFLDS00003">
    <property type="entry name" value="Haloacid_Dehalogenase"/>
    <property type="match status" value="1"/>
</dbReference>
<dbReference type="SUPFAM" id="SSF55008">
    <property type="entry name" value="HMA, heavy metal-associated domain"/>
    <property type="match status" value="2"/>
</dbReference>
<dbReference type="InterPro" id="IPR023214">
    <property type="entry name" value="HAD_sf"/>
</dbReference>
<accession>A0A1Y2K5U0</accession>
<dbReference type="InterPro" id="IPR023298">
    <property type="entry name" value="ATPase_P-typ_TM_dom_sf"/>
</dbReference>
<dbReference type="GO" id="GO:0005886">
    <property type="term" value="C:plasma membrane"/>
    <property type="evidence" value="ECO:0007669"/>
    <property type="project" value="UniProtKB-SubCell"/>
</dbReference>
<gene>
    <name evidence="13" type="ORF">MAIT1_04287</name>
</gene>
<feature type="domain" description="HMA" evidence="12">
    <location>
        <begin position="43"/>
        <end position="106"/>
    </location>
</feature>
<evidence type="ECO:0000256" key="7">
    <source>
        <dbReference type="ARBA" id="ARBA00022840"/>
    </source>
</evidence>
<keyword evidence="4 11" id="KW-0812">Transmembrane</keyword>
<keyword evidence="8" id="KW-1278">Translocase</keyword>
<dbReference type="NCBIfam" id="TIGR01494">
    <property type="entry name" value="ATPase_P-type"/>
    <property type="match status" value="1"/>
</dbReference>
<evidence type="ECO:0000256" key="11">
    <source>
        <dbReference type="RuleBase" id="RU362081"/>
    </source>
</evidence>
<feature type="transmembrane region" description="Helical" evidence="11">
    <location>
        <begin position="260"/>
        <end position="278"/>
    </location>
</feature>
<dbReference type="CDD" id="cd02094">
    <property type="entry name" value="P-type_ATPase_Cu-like"/>
    <property type="match status" value="1"/>
</dbReference>
<dbReference type="GO" id="GO:0005524">
    <property type="term" value="F:ATP binding"/>
    <property type="evidence" value="ECO:0007669"/>
    <property type="project" value="UniProtKB-UniRule"/>
</dbReference>
<keyword evidence="6 11" id="KW-0547">Nucleotide-binding</keyword>
<proteinExistence type="inferred from homology"/>
<protein>
    <submittedName>
        <fullName evidence="13">Putative ATPase P</fullName>
    </submittedName>
</protein>
<dbReference type="InterPro" id="IPR001757">
    <property type="entry name" value="P_typ_ATPase"/>
</dbReference>
<name>A0A1Y2K5U0_9PROT</name>
<dbReference type="SUPFAM" id="SSF81665">
    <property type="entry name" value="Calcium ATPase, transmembrane domain M"/>
    <property type="match status" value="1"/>
</dbReference>
<keyword evidence="9 11" id="KW-1133">Transmembrane helix</keyword>
<keyword evidence="10 11" id="KW-0472">Membrane</keyword>
<evidence type="ECO:0000256" key="4">
    <source>
        <dbReference type="ARBA" id="ARBA00022692"/>
    </source>
</evidence>
<keyword evidence="3 11" id="KW-1003">Cell membrane</keyword>
<dbReference type="NCBIfam" id="TIGR01511">
    <property type="entry name" value="ATPase-IB1_Cu"/>
    <property type="match status" value="1"/>
</dbReference>
<dbReference type="FunFam" id="3.30.70.100:FF:000001">
    <property type="entry name" value="ATPase copper transporting beta"/>
    <property type="match status" value="1"/>
</dbReference>
<keyword evidence="5 11" id="KW-0479">Metal-binding</keyword>
<dbReference type="PRINTS" id="PR00119">
    <property type="entry name" value="CATATPASE"/>
</dbReference>
<feature type="transmembrane region" description="Helical" evidence="11">
    <location>
        <begin position="443"/>
        <end position="466"/>
    </location>
</feature>
<dbReference type="InterPro" id="IPR036412">
    <property type="entry name" value="HAD-like_sf"/>
</dbReference>
<feature type="transmembrane region" description="Helical" evidence="11">
    <location>
        <begin position="478"/>
        <end position="500"/>
    </location>
</feature>
<feature type="domain" description="HMA" evidence="12">
    <location>
        <begin position="108"/>
        <end position="174"/>
    </location>
</feature>
<dbReference type="SFLD" id="SFLDG00002">
    <property type="entry name" value="C1.7:_P-type_atpase_like"/>
    <property type="match status" value="1"/>
</dbReference>
<dbReference type="InterPro" id="IPR018303">
    <property type="entry name" value="ATPase_P-typ_P_site"/>
</dbReference>
<feature type="transmembrane region" description="Helical" evidence="11">
    <location>
        <begin position="290"/>
        <end position="308"/>
    </location>
</feature>
<dbReference type="GO" id="GO:0016887">
    <property type="term" value="F:ATP hydrolysis activity"/>
    <property type="evidence" value="ECO:0007669"/>
    <property type="project" value="InterPro"/>
</dbReference>
<dbReference type="InterPro" id="IPR027256">
    <property type="entry name" value="P-typ_ATPase_IB"/>
</dbReference>
<dbReference type="PROSITE" id="PS50846">
    <property type="entry name" value="HMA_2"/>
    <property type="match status" value="2"/>
</dbReference>
<keyword evidence="7 11" id="KW-0067">ATP-binding</keyword>
<evidence type="ECO:0000256" key="9">
    <source>
        <dbReference type="ARBA" id="ARBA00022989"/>
    </source>
</evidence>
<dbReference type="PANTHER" id="PTHR43520:SF8">
    <property type="entry name" value="P-TYPE CU(+) TRANSPORTER"/>
    <property type="match status" value="1"/>
</dbReference>
<dbReference type="Pfam" id="PF00122">
    <property type="entry name" value="E1-E2_ATPase"/>
    <property type="match status" value="1"/>
</dbReference>
<dbReference type="Gene3D" id="3.30.70.100">
    <property type="match status" value="2"/>
</dbReference>
<dbReference type="STRING" id="1434232.MAIT1_04287"/>
<reference evidence="13 14" key="1">
    <citation type="journal article" date="2016" name="BMC Genomics">
        <title>Combined genomic and structural analyses of a cultured magnetotactic bacterium reveals its niche adaptation to a dynamic environment.</title>
        <authorList>
            <person name="Araujo A.C."/>
            <person name="Morillo V."/>
            <person name="Cypriano J."/>
            <person name="Teixeira L.C."/>
            <person name="Leao P."/>
            <person name="Lyra S."/>
            <person name="Almeida L.G."/>
            <person name="Bazylinski D.A."/>
            <person name="Vasconcellos A.T."/>
            <person name="Abreu F."/>
            <person name="Lins U."/>
        </authorList>
    </citation>
    <scope>NUCLEOTIDE SEQUENCE [LARGE SCALE GENOMIC DNA]</scope>
    <source>
        <strain evidence="13 14">IT-1</strain>
    </source>
</reference>
<comment type="caution">
    <text evidence="13">The sequence shown here is derived from an EMBL/GenBank/DDBJ whole genome shotgun (WGS) entry which is preliminary data.</text>
</comment>
<dbReference type="FunFam" id="2.70.150.10:FF:000020">
    <property type="entry name" value="Copper-exporting P-type ATPase A"/>
    <property type="match status" value="1"/>
</dbReference>
<dbReference type="GO" id="GO:0005507">
    <property type="term" value="F:copper ion binding"/>
    <property type="evidence" value="ECO:0007669"/>
    <property type="project" value="TreeGrafter"/>
</dbReference>
<evidence type="ECO:0000256" key="8">
    <source>
        <dbReference type="ARBA" id="ARBA00022967"/>
    </source>
</evidence>
<dbReference type="InterPro" id="IPR017969">
    <property type="entry name" value="Heavy-metal-associated_CS"/>
</dbReference>
<dbReference type="PROSITE" id="PS01229">
    <property type="entry name" value="COF_2"/>
    <property type="match status" value="1"/>
</dbReference>
<dbReference type="AlphaFoldDB" id="A0A1Y2K5U0"/>
<dbReference type="PANTHER" id="PTHR43520">
    <property type="entry name" value="ATP7, ISOFORM B"/>
    <property type="match status" value="1"/>
</dbReference>
<keyword evidence="14" id="KW-1185">Reference proteome</keyword>
<evidence type="ECO:0000313" key="13">
    <source>
        <dbReference type="EMBL" id="OSM04384.1"/>
    </source>
</evidence>
<dbReference type="PROSITE" id="PS00154">
    <property type="entry name" value="ATPASE_E1_E2"/>
    <property type="match status" value="1"/>
</dbReference>
<dbReference type="SUPFAM" id="SSF81653">
    <property type="entry name" value="Calcium ATPase, transduction domain A"/>
    <property type="match status" value="1"/>
</dbReference>
<feature type="transmembrane region" description="Helical" evidence="11">
    <location>
        <begin position="226"/>
        <end position="248"/>
    </location>
</feature>
<comment type="subcellular location">
    <subcellularLocation>
        <location evidence="1">Cell membrane</location>
        <topology evidence="1">Multi-pass membrane protein</topology>
    </subcellularLocation>
</comment>
<dbReference type="EMBL" id="LVJN01000019">
    <property type="protein sequence ID" value="OSM04384.1"/>
    <property type="molecule type" value="Genomic_DNA"/>
</dbReference>
<evidence type="ECO:0000256" key="6">
    <source>
        <dbReference type="ARBA" id="ARBA00022741"/>
    </source>
</evidence>
<dbReference type="SFLD" id="SFLDF00027">
    <property type="entry name" value="p-type_atpase"/>
    <property type="match status" value="1"/>
</dbReference>
<evidence type="ECO:0000259" key="12">
    <source>
        <dbReference type="PROSITE" id="PS50846"/>
    </source>
</evidence>
<dbReference type="Gene3D" id="2.70.150.10">
    <property type="entry name" value="Calcium-transporting ATPase, cytoplasmic transduction domain A"/>
    <property type="match status" value="1"/>
</dbReference>
<evidence type="ECO:0000256" key="10">
    <source>
        <dbReference type="ARBA" id="ARBA00023136"/>
    </source>
</evidence>
<comment type="similarity">
    <text evidence="2 11">Belongs to the cation transport ATPase (P-type) (TC 3.A.3) family. Type IB subfamily.</text>
</comment>
<dbReference type="Gene3D" id="3.40.1110.10">
    <property type="entry name" value="Calcium-transporting ATPase, cytoplasmic domain N"/>
    <property type="match status" value="1"/>
</dbReference>
<dbReference type="Gene3D" id="3.40.50.1000">
    <property type="entry name" value="HAD superfamily/HAD-like"/>
    <property type="match status" value="1"/>
</dbReference>
<sequence length="843" mass="88745">MLYCLNKQLLSDYKSKKSAFTMSEHAKLQSFARPGRNVKMNMDSWRIPVSGMSCAACSSRLEKKLNEDMRINDASVNLATAQARISGEISLAELEAIVSACGFDVPRREARYPISGLSCASCVNKTEAALAALTGVTRATVDLANGEALVAYVAGVVEPEQLAEAVRKVGYEMDVEGAEEAAQAQADARREQELATLRQRLWGGVVLTLAGMAAMQLAPQSGWRNLLLWALATPVTFWSGWGFHAGAWRVLRHGSANMNVLVSVGSLSAYLFSVLVALNPPWGAASGGHVYFDTAAMIITLILIGRYLEARAKGRASQAIRQLMDLTPHQAIRIDADGDEQQIPLTQVRVGDLLRVRPGERIPVDGVATEGESTVDESLLTGESMPVDKSVGDALAGGTINGHGSLTMRAERVGRDTALAHIIERVRQAQAAKPPIARLADRIAGVFVPVVVTLATLTGSIWAFAVPDATVGEAMSRFIAVMIVACPCALGLATPIAVMVGSGRGAELGILIRGGDVLESAGRIDVALFDKTGTLTQGKPELTDGPADLEAASLAGSVERHAEHPVARAIVTGLQTAQIDCERPVKSFKALAGRGVRGRVEEKKVLVGAPHWIISQGVDVPDAQQAVVRQLEGEGKTVMLIAVEGAYRGFLAVADAPKPQAAQALALLREQGVRCLMVTGDNAAAARYVGAQLGLAEADIHAEQLPDGKADLTAELRNQGARVAMIGDGINDAPALAQADVGVAMGGGSDVAMETADMALMGSDPRGVATALGLSRAVMRIIKQNLFWAFAYNVTLIPVAAGVFASFGLTLSPALAAGAMGLSSVTVVLNALRLRRFQPPFSM</sequence>
<dbReference type="CDD" id="cd00371">
    <property type="entry name" value="HMA"/>
    <property type="match status" value="2"/>
</dbReference>
<feature type="transmembrane region" description="Helical" evidence="11">
    <location>
        <begin position="786"/>
        <end position="809"/>
    </location>
</feature>
<dbReference type="Pfam" id="PF00702">
    <property type="entry name" value="Hydrolase"/>
    <property type="match status" value="1"/>
</dbReference>
<dbReference type="NCBIfam" id="TIGR01525">
    <property type="entry name" value="ATPase-IB_hvy"/>
    <property type="match status" value="1"/>
</dbReference>
<dbReference type="SUPFAM" id="SSF56784">
    <property type="entry name" value="HAD-like"/>
    <property type="match status" value="1"/>
</dbReference>
<dbReference type="InterPro" id="IPR006121">
    <property type="entry name" value="HMA_dom"/>
</dbReference>
<dbReference type="InterPro" id="IPR008250">
    <property type="entry name" value="ATPase_P-typ_transduc_dom_A_sf"/>
</dbReference>
<dbReference type="Pfam" id="PF00403">
    <property type="entry name" value="HMA"/>
    <property type="match status" value="2"/>
</dbReference>
<dbReference type="InterPro" id="IPR044492">
    <property type="entry name" value="P_typ_ATPase_HD_dom"/>
</dbReference>